<keyword evidence="1" id="KW-1133">Transmembrane helix</keyword>
<keyword evidence="1" id="KW-0812">Transmembrane</keyword>
<feature type="transmembrane region" description="Helical" evidence="1">
    <location>
        <begin position="30"/>
        <end position="47"/>
    </location>
</feature>
<evidence type="ECO:0000313" key="2">
    <source>
        <dbReference type="EMBL" id="KAB8302712.1"/>
    </source>
</evidence>
<name>A0A5N6KG89_MONLA</name>
<protein>
    <submittedName>
        <fullName evidence="2">Uncharacterized protein</fullName>
    </submittedName>
</protein>
<evidence type="ECO:0000256" key="1">
    <source>
        <dbReference type="SAM" id="Phobius"/>
    </source>
</evidence>
<accession>A0A5N6KG89</accession>
<sequence>MGVCQMRNVVDNAELSFVCKIIMKVLDPRYASLVFLVAVFIYSSYAAEIDYLIISIVLASGHTTSWAQPNSRDHVEIGLSARRDELIHLCLYLSTARVKFL</sequence>
<dbReference type="AlphaFoldDB" id="A0A5N6KG89"/>
<keyword evidence="3" id="KW-1185">Reference proteome</keyword>
<gene>
    <name evidence="2" type="ORF">EYC80_006070</name>
</gene>
<reference evidence="2 3" key="1">
    <citation type="submission" date="2019-06" db="EMBL/GenBank/DDBJ databases">
        <title>Genome Sequence of the Brown Rot Fungal Pathogen Monilinia laxa.</title>
        <authorList>
            <person name="De Miccolis Angelini R.M."/>
            <person name="Landi L."/>
            <person name="Abate D."/>
            <person name="Pollastro S."/>
            <person name="Romanazzi G."/>
            <person name="Faretra F."/>
        </authorList>
    </citation>
    <scope>NUCLEOTIDE SEQUENCE [LARGE SCALE GENOMIC DNA]</scope>
    <source>
        <strain evidence="2 3">Mlax316</strain>
    </source>
</reference>
<comment type="caution">
    <text evidence="2">The sequence shown here is derived from an EMBL/GenBank/DDBJ whole genome shotgun (WGS) entry which is preliminary data.</text>
</comment>
<dbReference type="Proteomes" id="UP000326757">
    <property type="component" value="Unassembled WGS sequence"/>
</dbReference>
<dbReference type="EMBL" id="VIGI01000003">
    <property type="protein sequence ID" value="KAB8302712.1"/>
    <property type="molecule type" value="Genomic_DNA"/>
</dbReference>
<proteinExistence type="predicted"/>
<keyword evidence="1" id="KW-0472">Membrane</keyword>
<organism evidence="2 3">
    <name type="scientific">Monilinia laxa</name>
    <name type="common">Brown rot fungus</name>
    <name type="synonym">Sclerotinia laxa</name>
    <dbReference type="NCBI Taxonomy" id="61186"/>
    <lineage>
        <taxon>Eukaryota</taxon>
        <taxon>Fungi</taxon>
        <taxon>Dikarya</taxon>
        <taxon>Ascomycota</taxon>
        <taxon>Pezizomycotina</taxon>
        <taxon>Leotiomycetes</taxon>
        <taxon>Helotiales</taxon>
        <taxon>Sclerotiniaceae</taxon>
        <taxon>Monilinia</taxon>
    </lineage>
</organism>
<evidence type="ECO:0000313" key="3">
    <source>
        <dbReference type="Proteomes" id="UP000326757"/>
    </source>
</evidence>